<dbReference type="AlphaFoldDB" id="A0A8S8XBJ7"/>
<dbReference type="InterPro" id="IPR007049">
    <property type="entry name" value="Carb-sel_porin_OprB"/>
</dbReference>
<evidence type="ECO:0000313" key="4">
    <source>
        <dbReference type="Proteomes" id="UP000681075"/>
    </source>
</evidence>
<protein>
    <submittedName>
        <fullName evidence="3">Porin</fullName>
    </submittedName>
</protein>
<dbReference type="PANTHER" id="PTHR37944">
    <property type="entry name" value="PORIN B"/>
    <property type="match status" value="1"/>
</dbReference>
<sequence length="388" mass="41318">MTKGVAIGATYIGEVLGVVDGGFHRDAIYAGRLEATLDIDTQTAFGWDGGLLHATGYQLHGRGLSYCCLNNLLPVSNIEARRETRLFTLWAQQSFADGQASLRVGQIAADDEFFTSKVAAPFINGTFGWPTLMVGNTPGGAAAFPIAAPGVRLQVAADANRQILAGIFAGDPAGNANGLEPEFRNRDGLKFSLSGGAFAIVEAQYNITPDSDPDKTPASYKAGLWVQTGDRALDMFGDPGKRGPSWGAYAIVERMVWQPDGAAPDTGLSVFARVGAGASDPQPVRFYVDAGLNYRGPFDRADDMVGIALAYNKVSDTLRRADRAAGLPARESESVIELTYQYAAASWLVVQPDLQYVIRPGGGVLDPNVPTRRVPNATVAGLRTTLRF</sequence>
<dbReference type="Gene3D" id="2.40.160.180">
    <property type="entry name" value="Carbohydrate-selective porin OprB"/>
    <property type="match status" value="1"/>
</dbReference>
<gene>
    <name evidence="3" type="ORF">TMPK1_16490</name>
</gene>
<dbReference type="GO" id="GO:0015288">
    <property type="term" value="F:porin activity"/>
    <property type="evidence" value="ECO:0007669"/>
    <property type="project" value="InterPro"/>
</dbReference>
<proteinExistence type="inferred from homology"/>
<name>A0A8S8XBJ7_9PROT</name>
<dbReference type="InterPro" id="IPR038673">
    <property type="entry name" value="OprB_sf"/>
</dbReference>
<dbReference type="RefSeq" id="WP_420242517.1">
    <property type="nucleotide sequence ID" value="NZ_BOPV01000001.1"/>
</dbReference>
<organism evidence="3 4">
    <name type="scientific">Roseiterribacter gracilis</name>
    <dbReference type="NCBI Taxonomy" id="2812848"/>
    <lineage>
        <taxon>Bacteria</taxon>
        <taxon>Pseudomonadati</taxon>
        <taxon>Pseudomonadota</taxon>
        <taxon>Alphaproteobacteria</taxon>
        <taxon>Rhodospirillales</taxon>
        <taxon>Roseiterribacteraceae</taxon>
        <taxon>Roseiterribacter</taxon>
    </lineage>
</organism>
<accession>A0A8S8XBJ7</accession>
<dbReference type="GO" id="GO:0008643">
    <property type="term" value="P:carbohydrate transport"/>
    <property type="evidence" value="ECO:0007669"/>
    <property type="project" value="InterPro"/>
</dbReference>
<evidence type="ECO:0000313" key="3">
    <source>
        <dbReference type="EMBL" id="GIL39412.1"/>
    </source>
</evidence>
<reference evidence="3" key="1">
    <citation type="submission" date="2021-02" db="EMBL/GenBank/DDBJ databases">
        <title>Genome sequence of Rhodospirillales sp. strain TMPK1 isolated from soil.</title>
        <authorList>
            <person name="Nakai R."/>
            <person name="Kusada H."/>
            <person name="Tamaki H."/>
        </authorList>
    </citation>
    <scope>NUCLEOTIDE SEQUENCE</scope>
    <source>
        <strain evidence="3">TMPK1</strain>
    </source>
</reference>
<dbReference type="GO" id="GO:0016020">
    <property type="term" value="C:membrane"/>
    <property type="evidence" value="ECO:0007669"/>
    <property type="project" value="InterPro"/>
</dbReference>
<keyword evidence="4" id="KW-1185">Reference proteome</keyword>
<dbReference type="PANTHER" id="PTHR37944:SF1">
    <property type="entry name" value="PORIN B"/>
    <property type="match status" value="1"/>
</dbReference>
<dbReference type="EMBL" id="BOPV01000001">
    <property type="protein sequence ID" value="GIL39412.1"/>
    <property type="molecule type" value="Genomic_DNA"/>
</dbReference>
<dbReference type="Proteomes" id="UP000681075">
    <property type="component" value="Unassembled WGS sequence"/>
</dbReference>
<dbReference type="Pfam" id="PF04966">
    <property type="entry name" value="OprB"/>
    <property type="match status" value="1"/>
</dbReference>
<dbReference type="InterPro" id="IPR052932">
    <property type="entry name" value="OprB_Porin"/>
</dbReference>
<evidence type="ECO:0000256" key="1">
    <source>
        <dbReference type="ARBA" id="ARBA00008769"/>
    </source>
</evidence>
<evidence type="ECO:0000256" key="2">
    <source>
        <dbReference type="RuleBase" id="RU363072"/>
    </source>
</evidence>
<comment type="caution">
    <text evidence="3">The sequence shown here is derived from an EMBL/GenBank/DDBJ whole genome shotgun (WGS) entry which is preliminary data.</text>
</comment>
<comment type="similarity">
    <text evidence="1 2">Belongs to the OprB family.</text>
</comment>